<dbReference type="PANTHER" id="PTHR44899:SF3">
    <property type="entry name" value="SERINE_THREONINE-PROTEIN KINASE NEK1"/>
    <property type="match status" value="1"/>
</dbReference>
<feature type="compositionally biased region" description="Low complexity" evidence="11">
    <location>
        <begin position="288"/>
        <end position="318"/>
    </location>
</feature>
<dbReference type="CDD" id="cd08215">
    <property type="entry name" value="STKc_Nek"/>
    <property type="match status" value="1"/>
</dbReference>
<dbReference type="InterPro" id="IPR008271">
    <property type="entry name" value="Ser/Thr_kinase_AS"/>
</dbReference>
<evidence type="ECO:0000256" key="8">
    <source>
        <dbReference type="ARBA" id="ARBA00048679"/>
    </source>
</evidence>
<dbReference type="SUPFAM" id="SSF56112">
    <property type="entry name" value="Protein kinase-like (PK-like)"/>
    <property type="match status" value="1"/>
</dbReference>
<evidence type="ECO:0000256" key="11">
    <source>
        <dbReference type="SAM" id="MobiDB-lite"/>
    </source>
</evidence>
<keyword evidence="6 9" id="KW-0067">ATP-binding</keyword>
<keyword evidence="3" id="KW-0808">Transferase</keyword>
<name>A0A0M0LSV0_9EUKA</name>
<dbReference type="InterPro" id="IPR017441">
    <property type="entry name" value="Protein_kinase_ATP_BS"/>
</dbReference>
<comment type="catalytic activity">
    <reaction evidence="8">
        <text>L-seryl-[protein] + ATP = O-phospho-L-seryl-[protein] + ADP + H(+)</text>
        <dbReference type="Rhea" id="RHEA:17989"/>
        <dbReference type="Rhea" id="RHEA-COMP:9863"/>
        <dbReference type="Rhea" id="RHEA-COMP:11604"/>
        <dbReference type="ChEBI" id="CHEBI:15378"/>
        <dbReference type="ChEBI" id="CHEBI:29999"/>
        <dbReference type="ChEBI" id="CHEBI:30616"/>
        <dbReference type="ChEBI" id="CHEBI:83421"/>
        <dbReference type="ChEBI" id="CHEBI:456216"/>
        <dbReference type="EC" id="2.7.11.1"/>
    </reaction>
</comment>
<evidence type="ECO:0000259" key="12">
    <source>
        <dbReference type="PROSITE" id="PS50011"/>
    </source>
</evidence>
<comment type="caution">
    <text evidence="13">The sequence shown here is derived from an EMBL/GenBank/DDBJ whole genome shotgun (WGS) entry which is preliminary data.</text>
</comment>
<dbReference type="PROSITE" id="PS00108">
    <property type="entry name" value="PROTEIN_KINASE_ST"/>
    <property type="match status" value="1"/>
</dbReference>
<evidence type="ECO:0000256" key="9">
    <source>
        <dbReference type="PROSITE-ProRule" id="PRU10141"/>
    </source>
</evidence>
<feature type="binding site" evidence="9">
    <location>
        <position position="48"/>
    </location>
    <ligand>
        <name>ATP</name>
        <dbReference type="ChEBI" id="CHEBI:30616"/>
    </ligand>
</feature>
<feature type="compositionally biased region" description="Low complexity" evidence="11">
    <location>
        <begin position="446"/>
        <end position="464"/>
    </location>
</feature>
<dbReference type="Pfam" id="PF00069">
    <property type="entry name" value="Pkinase"/>
    <property type="match status" value="1"/>
</dbReference>
<comment type="similarity">
    <text evidence="10">Belongs to the protein kinase superfamily.</text>
</comment>
<feature type="region of interest" description="Disordered" evidence="11">
    <location>
        <begin position="288"/>
        <end position="328"/>
    </location>
</feature>
<keyword evidence="5 13" id="KW-0418">Kinase</keyword>
<feature type="region of interest" description="Disordered" evidence="11">
    <location>
        <begin position="384"/>
        <end position="465"/>
    </location>
</feature>
<dbReference type="PROSITE" id="PS00107">
    <property type="entry name" value="PROTEIN_KINASE_ATP"/>
    <property type="match status" value="1"/>
</dbReference>
<evidence type="ECO:0000313" key="13">
    <source>
        <dbReference type="EMBL" id="KOO53833.1"/>
    </source>
</evidence>
<keyword evidence="14" id="KW-1185">Reference proteome</keyword>
<gene>
    <name evidence="13" type="ORF">Ctob_016380</name>
</gene>
<feature type="domain" description="Protein kinase" evidence="12">
    <location>
        <begin position="19"/>
        <end position="279"/>
    </location>
</feature>
<dbReference type="InterPro" id="IPR011009">
    <property type="entry name" value="Kinase-like_dom_sf"/>
</dbReference>
<evidence type="ECO:0000256" key="5">
    <source>
        <dbReference type="ARBA" id="ARBA00022777"/>
    </source>
</evidence>
<dbReference type="PROSITE" id="PS50011">
    <property type="entry name" value="PROTEIN_KINASE_DOM"/>
    <property type="match status" value="1"/>
</dbReference>
<feature type="region of interest" description="Disordered" evidence="11">
    <location>
        <begin position="472"/>
        <end position="491"/>
    </location>
</feature>
<comment type="catalytic activity">
    <reaction evidence="7">
        <text>L-threonyl-[protein] + ATP = O-phospho-L-threonyl-[protein] + ADP + H(+)</text>
        <dbReference type="Rhea" id="RHEA:46608"/>
        <dbReference type="Rhea" id="RHEA-COMP:11060"/>
        <dbReference type="Rhea" id="RHEA-COMP:11605"/>
        <dbReference type="ChEBI" id="CHEBI:15378"/>
        <dbReference type="ChEBI" id="CHEBI:30013"/>
        <dbReference type="ChEBI" id="CHEBI:30616"/>
        <dbReference type="ChEBI" id="CHEBI:61977"/>
        <dbReference type="ChEBI" id="CHEBI:456216"/>
        <dbReference type="EC" id="2.7.11.1"/>
    </reaction>
</comment>
<proteinExistence type="inferred from homology"/>
<evidence type="ECO:0000313" key="14">
    <source>
        <dbReference type="Proteomes" id="UP000037460"/>
    </source>
</evidence>
<dbReference type="Proteomes" id="UP000037460">
    <property type="component" value="Unassembled WGS sequence"/>
</dbReference>
<protein>
    <recommendedName>
        <fullName evidence="1">non-specific serine/threonine protein kinase</fullName>
        <ecNumber evidence="1">2.7.11.1</ecNumber>
    </recommendedName>
</protein>
<dbReference type="EMBL" id="JWZX01000040">
    <property type="protein sequence ID" value="KOO53833.1"/>
    <property type="molecule type" value="Genomic_DNA"/>
</dbReference>
<dbReference type="OrthoDB" id="248923at2759"/>
<accession>A0A0M0LSV0</accession>
<dbReference type="Gene3D" id="3.30.200.20">
    <property type="entry name" value="Phosphorylase Kinase, domain 1"/>
    <property type="match status" value="1"/>
</dbReference>
<dbReference type="InterPro" id="IPR000719">
    <property type="entry name" value="Prot_kinase_dom"/>
</dbReference>
<evidence type="ECO:0000256" key="2">
    <source>
        <dbReference type="ARBA" id="ARBA00022527"/>
    </source>
</evidence>
<dbReference type="Gene3D" id="1.10.510.10">
    <property type="entry name" value="Transferase(Phosphotransferase) domain 1"/>
    <property type="match status" value="1"/>
</dbReference>
<feature type="non-terminal residue" evidence="13">
    <location>
        <position position="491"/>
    </location>
</feature>
<dbReference type="SMART" id="SM00220">
    <property type="entry name" value="S_TKc"/>
    <property type="match status" value="1"/>
</dbReference>
<evidence type="ECO:0000256" key="4">
    <source>
        <dbReference type="ARBA" id="ARBA00022741"/>
    </source>
</evidence>
<dbReference type="GO" id="GO:0005524">
    <property type="term" value="F:ATP binding"/>
    <property type="evidence" value="ECO:0007669"/>
    <property type="project" value="UniProtKB-UniRule"/>
</dbReference>
<organism evidence="13 14">
    <name type="scientific">Chrysochromulina tobinii</name>
    <dbReference type="NCBI Taxonomy" id="1460289"/>
    <lineage>
        <taxon>Eukaryota</taxon>
        <taxon>Haptista</taxon>
        <taxon>Haptophyta</taxon>
        <taxon>Prymnesiophyceae</taxon>
        <taxon>Prymnesiales</taxon>
        <taxon>Chrysochromulinaceae</taxon>
        <taxon>Chrysochromulina</taxon>
    </lineage>
</organism>
<dbReference type="EC" id="2.7.11.1" evidence="1"/>
<dbReference type="GO" id="GO:0004674">
    <property type="term" value="F:protein serine/threonine kinase activity"/>
    <property type="evidence" value="ECO:0007669"/>
    <property type="project" value="UniProtKB-KW"/>
</dbReference>
<evidence type="ECO:0000256" key="1">
    <source>
        <dbReference type="ARBA" id="ARBA00012513"/>
    </source>
</evidence>
<sequence>MVKSSPDLATAPDLSLADFAMGRRLGAGAFGEVHVARRKRDGKDLVIKRIPILGCSRREQFDALNEVKLMASLEHPHVVTYLGSFVEAQKLHIVMEHCAGGDLKRLIDARNGVHLPEREAWQYLLQASAGVAYLHACRVLHRDLKSSNLFLKDGVLKIGDLGVSKLLDSSTQLATTMVGTPYYLSPELCENARYDAKSDIWALGVVGYELLALAYPFTANNQAALILRILRGGYAPLPESRYSVGLRGVVDACLQPQPALRPTAAQILELPAAKRHRTAVLSDLASPIAAQSSPPPATQHAALPTAQAPTVATAAEAPAPAPPLPSAAVAAPTSLSAARSLDECGGIDEDFGEDDAALTGRFPSWPPAASAAVAQALAVADVEADDGSLSSTEYGSETGEDDLPEREEGPSVAIHCGNANDEENDDHRRMLAFMAEVVNGPKGEARSPGRSPAARPSPAGRAAAYAVKEMARKELRRSGASPRHARELDAP</sequence>
<keyword evidence="4 9" id="KW-0547">Nucleotide-binding</keyword>
<dbReference type="AlphaFoldDB" id="A0A0M0LSV0"/>
<reference evidence="14" key="1">
    <citation type="journal article" date="2015" name="PLoS Genet.">
        <title>Genome Sequence and Transcriptome Analyses of Chrysochromulina tobin: Metabolic Tools for Enhanced Algal Fitness in the Prominent Order Prymnesiales (Haptophyceae).</title>
        <authorList>
            <person name="Hovde B.T."/>
            <person name="Deodato C.R."/>
            <person name="Hunsperger H.M."/>
            <person name="Ryken S.A."/>
            <person name="Yost W."/>
            <person name="Jha R.K."/>
            <person name="Patterson J."/>
            <person name="Monnat R.J. Jr."/>
            <person name="Barlow S.B."/>
            <person name="Starkenburg S.R."/>
            <person name="Cattolico R.A."/>
        </authorList>
    </citation>
    <scope>NUCLEOTIDE SEQUENCE</scope>
    <source>
        <strain evidence="14">CCMP291</strain>
    </source>
</reference>
<dbReference type="PANTHER" id="PTHR44899">
    <property type="entry name" value="CAMK FAMILY PROTEIN KINASE"/>
    <property type="match status" value="1"/>
</dbReference>
<evidence type="ECO:0000256" key="7">
    <source>
        <dbReference type="ARBA" id="ARBA00047899"/>
    </source>
</evidence>
<evidence type="ECO:0000256" key="10">
    <source>
        <dbReference type="RuleBase" id="RU000304"/>
    </source>
</evidence>
<dbReference type="InterPro" id="IPR051131">
    <property type="entry name" value="NEK_Ser/Thr_kinase_NIMA"/>
</dbReference>
<keyword evidence="2 10" id="KW-0723">Serine/threonine-protein kinase</keyword>
<evidence type="ECO:0000256" key="3">
    <source>
        <dbReference type="ARBA" id="ARBA00022679"/>
    </source>
</evidence>
<evidence type="ECO:0000256" key="6">
    <source>
        <dbReference type="ARBA" id="ARBA00022840"/>
    </source>
</evidence>